<dbReference type="PANTHER" id="PTHR31118">
    <property type="entry name" value="CYCLASE-LIKE PROTEIN 2"/>
    <property type="match status" value="1"/>
</dbReference>
<dbReference type="KEGG" id="lak:106171570"/>
<dbReference type="GO" id="GO:0004061">
    <property type="term" value="F:arylformamidase activity"/>
    <property type="evidence" value="ECO:0007669"/>
    <property type="project" value="InterPro"/>
</dbReference>
<dbReference type="OrthoDB" id="7108654at2759"/>
<dbReference type="InParanoid" id="A0A1S3JB57"/>
<dbReference type="SUPFAM" id="SSF102198">
    <property type="entry name" value="Putative cyclase"/>
    <property type="match status" value="2"/>
</dbReference>
<accession>A0A1S3JB57</accession>
<dbReference type="STRING" id="7574.A0A1S3JB57"/>
<evidence type="ECO:0000256" key="1">
    <source>
        <dbReference type="ARBA" id="ARBA00007865"/>
    </source>
</evidence>
<evidence type="ECO:0000313" key="3">
    <source>
        <dbReference type="RefSeq" id="XP_013407426.1"/>
    </source>
</evidence>
<dbReference type="Proteomes" id="UP000085678">
    <property type="component" value="Unplaced"/>
</dbReference>
<dbReference type="GeneID" id="106171570"/>
<dbReference type="Gene3D" id="3.50.30.50">
    <property type="entry name" value="Putative cyclase"/>
    <property type="match status" value="2"/>
</dbReference>
<reference evidence="3" key="1">
    <citation type="submission" date="2025-08" db="UniProtKB">
        <authorList>
            <consortium name="RefSeq"/>
        </authorList>
    </citation>
    <scope>IDENTIFICATION</scope>
    <source>
        <tissue evidence="3">Gonads</tissue>
    </source>
</reference>
<dbReference type="GO" id="GO:0019441">
    <property type="term" value="P:L-tryptophan catabolic process to kynurenine"/>
    <property type="evidence" value="ECO:0007669"/>
    <property type="project" value="InterPro"/>
</dbReference>
<comment type="similarity">
    <text evidence="1">Belongs to the Cyclase 1 superfamily.</text>
</comment>
<dbReference type="PANTHER" id="PTHR31118:SF12">
    <property type="entry name" value="CYCLASE-LIKE PROTEIN 2"/>
    <property type="match status" value="1"/>
</dbReference>
<proteinExistence type="inferred from homology"/>
<organism evidence="2 3">
    <name type="scientific">Lingula anatina</name>
    <name type="common">Brachiopod</name>
    <name type="synonym">Lingula unguis</name>
    <dbReference type="NCBI Taxonomy" id="7574"/>
    <lineage>
        <taxon>Eukaryota</taxon>
        <taxon>Metazoa</taxon>
        <taxon>Spiralia</taxon>
        <taxon>Lophotrochozoa</taxon>
        <taxon>Brachiopoda</taxon>
        <taxon>Linguliformea</taxon>
        <taxon>Lingulata</taxon>
        <taxon>Lingulida</taxon>
        <taxon>Linguloidea</taxon>
        <taxon>Lingulidae</taxon>
        <taxon>Lingula</taxon>
    </lineage>
</organism>
<evidence type="ECO:0000313" key="2">
    <source>
        <dbReference type="Proteomes" id="UP000085678"/>
    </source>
</evidence>
<gene>
    <name evidence="3" type="primary">LOC106171570</name>
</gene>
<dbReference type="InterPro" id="IPR007325">
    <property type="entry name" value="KFase/CYL"/>
</dbReference>
<dbReference type="RefSeq" id="XP_013407426.1">
    <property type="nucleotide sequence ID" value="XM_013551972.1"/>
</dbReference>
<dbReference type="Pfam" id="PF04199">
    <property type="entry name" value="Cyclase"/>
    <property type="match status" value="2"/>
</dbReference>
<name>A0A1S3JB57_LINAN</name>
<protein>
    <submittedName>
        <fullName evidence="3">Uncharacterized protein LOC106171570 isoform X1</fullName>
    </submittedName>
</protein>
<dbReference type="InterPro" id="IPR037175">
    <property type="entry name" value="KFase_sf"/>
</dbReference>
<keyword evidence="2" id="KW-1185">Reference proteome</keyword>
<dbReference type="AlphaFoldDB" id="A0A1S3JB57"/>
<sequence length="551" mass="60896">MQQIMEVSKSTVVMALSVMHVYAQLSPTADDVIDMTYLLTPDSLYWPGLPGFNYTRISRGPAKYAAKWLESNDICAQEHQGTHMDAPAHFSKDKWRVHDIPPHRFFGLAVRIDISSEAANNNEYNLKIEDVQKWEKENGPIPDNSILFIYTGWGKHHDNRTAYYGYEGTDSWLDANGNPLVRFPAISEDAAKWISSNRKISGIGTDGPSVGPSKTMMAHVPFLEKNIFILESVANLDKLSTTGDSVAALPVNIKDGSGAPVRLIAFKKAHFKPGTDDVMDLTYPLSNETILWPGRNPFQLIVLERGFAKLGNNTVWSEMNRFCSPEHVGTHLDAPAHYIKGSWRVHDIPPHILIGPAVRVDMSKKAENNTDAVLTVQDLEDWEKENGRIPDNAMVFLRTGWGKFVNDFEKYLGSTNRTHWVNDEGQPLLHFPGFSADAAKWLVNNRNINGVGSDAISYDAGQTTSFPAHVAFLGAKKLALENVANLDKLPNTGTTAFVFHMLHKDGSGAPTRVVAIKNSAITAGQVSSGVDVRPKLAAMMMSIVLILISCF</sequence>